<dbReference type="InterPro" id="IPR002109">
    <property type="entry name" value="Glutaredoxin"/>
</dbReference>
<dbReference type="PANTHER" id="PTHR10293">
    <property type="entry name" value="GLUTAREDOXIN FAMILY MEMBER"/>
    <property type="match status" value="1"/>
</dbReference>
<dbReference type="Proteomes" id="UP000237105">
    <property type="component" value="Unassembled WGS sequence"/>
</dbReference>
<comment type="caution">
    <text evidence="4">The sequence shown here is derived from an EMBL/GenBank/DDBJ whole genome shotgun (WGS) entry which is preliminary data.</text>
</comment>
<dbReference type="STRING" id="3476.A0A2P5BQE1"/>
<dbReference type="PANTHER" id="PTHR10293:SF16">
    <property type="entry name" value="GLUTAREDOXIN-RELATED PROTEIN 5, MITOCHONDRIAL"/>
    <property type="match status" value="1"/>
</dbReference>
<dbReference type="InterPro" id="IPR036249">
    <property type="entry name" value="Thioredoxin-like_sf"/>
</dbReference>
<name>A0A2P5BQE1_PARAD</name>
<gene>
    <name evidence="4" type="ORF">PanWU01x14_220040</name>
</gene>
<dbReference type="OrthoDB" id="415696at2759"/>
<dbReference type="Gene3D" id="3.40.30.10">
    <property type="entry name" value="Glutaredoxin"/>
    <property type="match status" value="1"/>
</dbReference>
<reference evidence="5" key="1">
    <citation type="submission" date="2016-06" db="EMBL/GenBank/DDBJ databases">
        <title>Parallel loss of symbiosis genes in relatives of nitrogen-fixing non-legume Parasponia.</title>
        <authorList>
            <person name="Van Velzen R."/>
            <person name="Holmer R."/>
            <person name="Bu F."/>
            <person name="Rutten L."/>
            <person name="Van Zeijl A."/>
            <person name="Liu W."/>
            <person name="Santuari L."/>
            <person name="Cao Q."/>
            <person name="Sharma T."/>
            <person name="Shen D."/>
            <person name="Roswanjaya Y."/>
            <person name="Wardhani T."/>
            <person name="Kalhor M.S."/>
            <person name="Jansen J."/>
            <person name="Van den Hoogen J."/>
            <person name="Gungor B."/>
            <person name="Hartog M."/>
            <person name="Hontelez J."/>
            <person name="Verver J."/>
            <person name="Yang W.-C."/>
            <person name="Schijlen E."/>
            <person name="Repin R."/>
            <person name="Schilthuizen M."/>
            <person name="Schranz E."/>
            <person name="Heidstra R."/>
            <person name="Miyata K."/>
            <person name="Fedorova E."/>
            <person name="Kohlen W."/>
            <person name="Bisseling T."/>
            <person name="Smit S."/>
            <person name="Geurts R."/>
        </authorList>
    </citation>
    <scope>NUCLEOTIDE SEQUENCE [LARGE SCALE GENOMIC DNA]</scope>
    <source>
        <strain evidence="5">cv. WU1-14</strain>
    </source>
</reference>
<dbReference type="EMBL" id="JXTB01000239">
    <property type="protein sequence ID" value="PON50993.1"/>
    <property type="molecule type" value="Genomic_DNA"/>
</dbReference>
<protein>
    <submittedName>
        <fullName evidence="4">Monothiol glutaredoxin-related</fullName>
    </submittedName>
</protein>
<feature type="domain" description="Glutaredoxin" evidence="3">
    <location>
        <begin position="22"/>
        <end position="58"/>
    </location>
</feature>
<dbReference type="InterPro" id="IPR004480">
    <property type="entry name" value="Monothiol_GRX-rel"/>
</dbReference>
<dbReference type="GO" id="GO:0005759">
    <property type="term" value="C:mitochondrial matrix"/>
    <property type="evidence" value="ECO:0007669"/>
    <property type="project" value="TreeGrafter"/>
</dbReference>
<keyword evidence="5" id="KW-1185">Reference proteome</keyword>
<dbReference type="AlphaFoldDB" id="A0A2P5BQE1"/>
<evidence type="ECO:0000256" key="1">
    <source>
        <dbReference type="ARBA" id="ARBA00008983"/>
    </source>
</evidence>
<dbReference type="Pfam" id="PF00462">
    <property type="entry name" value="Glutaredoxin"/>
    <property type="match status" value="1"/>
</dbReference>
<evidence type="ECO:0000313" key="5">
    <source>
        <dbReference type="Proteomes" id="UP000237105"/>
    </source>
</evidence>
<keyword evidence="2" id="KW-0676">Redox-active center</keyword>
<comment type="similarity">
    <text evidence="1">Belongs to the glutaredoxin family. CGFS subfamily.</text>
</comment>
<evidence type="ECO:0000313" key="4">
    <source>
        <dbReference type="EMBL" id="PON50993.1"/>
    </source>
</evidence>
<dbReference type="SUPFAM" id="SSF52833">
    <property type="entry name" value="Thioredoxin-like"/>
    <property type="match status" value="1"/>
</dbReference>
<evidence type="ECO:0000256" key="2">
    <source>
        <dbReference type="ARBA" id="ARBA00023284"/>
    </source>
</evidence>
<organism evidence="4 5">
    <name type="scientific">Parasponia andersonii</name>
    <name type="common">Sponia andersonii</name>
    <dbReference type="NCBI Taxonomy" id="3476"/>
    <lineage>
        <taxon>Eukaryota</taxon>
        <taxon>Viridiplantae</taxon>
        <taxon>Streptophyta</taxon>
        <taxon>Embryophyta</taxon>
        <taxon>Tracheophyta</taxon>
        <taxon>Spermatophyta</taxon>
        <taxon>Magnoliopsida</taxon>
        <taxon>eudicotyledons</taxon>
        <taxon>Gunneridae</taxon>
        <taxon>Pentapetalae</taxon>
        <taxon>rosids</taxon>
        <taxon>fabids</taxon>
        <taxon>Rosales</taxon>
        <taxon>Cannabaceae</taxon>
        <taxon>Parasponia</taxon>
    </lineage>
</organism>
<proteinExistence type="inferred from homology"/>
<evidence type="ECO:0000259" key="3">
    <source>
        <dbReference type="Pfam" id="PF00462"/>
    </source>
</evidence>
<sequence length="88" mass="10052">MWLDVKDNPVMIYMKGLTSSKGVKTIRNILVDPELKNTIKAFSHWLTFPHVFIKGEFIGGSDIILNLHQNGELKEKLKDIVANQEKSE</sequence>
<accession>A0A2P5BQE1</accession>
<dbReference type="PROSITE" id="PS51354">
    <property type="entry name" value="GLUTAREDOXIN_2"/>
    <property type="match status" value="1"/>
</dbReference>